<dbReference type="InterPro" id="IPR036910">
    <property type="entry name" value="HMG_box_dom_sf"/>
</dbReference>
<feature type="region of interest" description="Disordered" evidence="4">
    <location>
        <begin position="62"/>
        <end position="133"/>
    </location>
</feature>
<organism evidence="6 7">
    <name type="scientific">Protomyces lactucae-debilis</name>
    <dbReference type="NCBI Taxonomy" id="2754530"/>
    <lineage>
        <taxon>Eukaryota</taxon>
        <taxon>Fungi</taxon>
        <taxon>Dikarya</taxon>
        <taxon>Ascomycota</taxon>
        <taxon>Taphrinomycotina</taxon>
        <taxon>Taphrinomycetes</taxon>
        <taxon>Taphrinales</taxon>
        <taxon>Protomycetaceae</taxon>
        <taxon>Protomyces</taxon>
    </lineage>
</organism>
<dbReference type="Proteomes" id="UP000193685">
    <property type="component" value="Unassembled WGS sequence"/>
</dbReference>
<dbReference type="Pfam" id="PF00536">
    <property type="entry name" value="SAM_1"/>
    <property type="match status" value="1"/>
</dbReference>
<dbReference type="InterPro" id="IPR051965">
    <property type="entry name" value="ChromReg_NeuronalGeneExpr"/>
</dbReference>
<dbReference type="GO" id="GO:0010468">
    <property type="term" value="P:regulation of gene expression"/>
    <property type="evidence" value="ECO:0007669"/>
    <property type="project" value="TreeGrafter"/>
</dbReference>
<dbReference type="SUPFAM" id="SSF47769">
    <property type="entry name" value="SAM/Pointed domain"/>
    <property type="match status" value="1"/>
</dbReference>
<dbReference type="SUPFAM" id="SSF47095">
    <property type="entry name" value="HMG-box"/>
    <property type="match status" value="1"/>
</dbReference>
<dbReference type="CDD" id="cd09487">
    <property type="entry name" value="SAM_superfamily"/>
    <property type="match status" value="1"/>
</dbReference>
<evidence type="ECO:0000256" key="3">
    <source>
        <dbReference type="PROSITE-ProRule" id="PRU00267"/>
    </source>
</evidence>
<keyword evidence="2 3" id="KW-0539">Nucleus</keyword>
<protein>
    <recommendedName>
        <fullName evidence="5">HMG box domain-containing protein</fullName>
    </recommendedName>
</protein>
<dbReference type="Gene3D" id="1.10.30.10">
    <property type="entry name" value="High mobility group box domain"/>
    <property type="match status" value="1"/>
</dbReference>
<dbReference type="GO" id="GO:0003677">
    <property type="term" value="F:DNA binding"/>
    <property type="evidence" value="ECO:0007669"/>
    <property type="project" value="UniProtKB-UniRule"/>
</dbReference>
<feature type="compositionally biased region" description="Low complexity" evidence="4">
    <location>
        <begin position="255"/>
        <end position="272"/>
    </location>
</feature>
<accession>A0A1Y2FVI3</accession>
<keyword evidence="1 3" id="KW-0238">DNA-binding</keyword>
<dbReference type="PANTHER" id="PTHR46040:SF3">
    <property type="entry name" value="HIGH MOBILITY GROUP PROTEIN 2"/>
    <property type="match status" value="1"/>
</dbReference>
<dbReference type="GeneID" id="63782553"/>
<comment type="caution">
    <text evidence="6">The sequence shown here is derived from an EMBL/GenBank/DDBJ whole genome shotgun (WGS) entry which is preliminary data.</text>
</comment>
<dbReference type="RefSeq" id="XP_040728072.1">
    <property type="nucleotide sequence ID" value="XM_040865954.1"/>
</dbReference>
<dbReference type="PANTHER" id="PTHR46040">
    <property type="entry name" value="HIGH MOBILITY GROUP PROTEIN 2"/>
    <property type="match status" value="1"/>
</dbReference>
<evidence type="ECO:0000256" key="4">
    <source>
        <dbReference type="SAM" id="MobiDB-lite"/>
    </source>
</evidence>
<evidence type="ECO:0000256" key="2">
    <source>
        <dbReference type="ARBA" id="ARBA00023242"/>
    </source>
</evidence>
<feature type="compositionally biased region" description="Polar residues" evidence="4">
    <location>
        <begin position="244"/>
        <end position="254"/>
    </location>
</feature>
<dbReference type="InterPro" id="IPR013761">
    <property type="entry name" value="SAM/pointed_sf"/>
</dbReference>
<dbReference type="Pfam" id="PF00505">
    <property type="entry name" value="HMG_box"/>
    <property type="match status" value="1"/>
</dbReference>
<name>A0A1Y2FVI3_PROLT</name>
<feature type="region of interest" description="Disordered" evidence="4">
    <location>
        <begin position="218"/>
        <end position="294"/>
    </location>
</feature>
<evidence type="ECO:0000256" key="1">
    <source>
        <dbReference type="ARBA" id="ARBA00023125"/>
    </source>
</evidence>
<dbReference type="InterPro" id="IPR001660">
    <property type="entry name" value="SAM"/>
</dbReference>
<feature type="domain" description="HMG box" evidence="5">
    <location>
        <begin position="129"/>
        <end position="195"/>
    </location>
</feature>
<dbReference type="SMART" id="SM00398">
    <property type="entry name" value="HMG"/>
    <property type="match status" value="1"/>
</dbReference>
<gene>
    <name evidence="6" type="ORF">BCR37DRAFT_1155</name>
</gene>
<evidence type="ECO:0000313" key="6">
    <source>
        <dbReference type="EMBL" id="ORY87577.1"/>
    </source>
</evidence>
<keyword evidence="7" id="KW-1185">Reference proteome</keyword>
<dbReference type="GO" id="GO:0005634">
    <property type="term" value="C:nucleus"/>
    <property type="evidence" value="ECO:0007669"/>
    <property type="project" value="UniProtKB-UniRule"/>
</dbReference>
<dbReference type="OrthoDB" id="1919336at2759"/>
<feature type="DNA-binding region" description="HMG box" evidence="3">
    <location>
        <begin position="129"/>
        <end position="195"/>
    </location>
</feature>
<reference evidence="6 7" key="1">
    <citation type="submission" date="2016-07" db="EMBL/GenBank/DDBJ databases">
        <title>Pervasive Adenine N6-methylation of Active Genes in Fungi.</title>
        <authorList>
            <consortium name="DOE Joint Genome Institute"/>
            <person name="Mondo S.J."/>
            <person name="Dannebaum R.O."/>
            <person name="Kuo R.C."/>
            <person name="Labutti K."/>
            <person name="Haridas S."/>
            <person name="Kuo A."/>
            <person name="Salamov A."/>
            <person name="Ahrendt S.R."/>
            <person name="Lipzen A."/>
            <person name="Sullivan W."/>
            <person name="Andreopoulos W.B."/>
            <person name="Clum A."/>
            <person name="Lindquist E."/>
            <person name="Daum C."/>
            <person name="Ramamoorthy G.K."/>
            <person name="Gryganskyi A."/>
            <person name="Culley D."/>
            <person name="Magnuson J.K."/>
            <person name="James T.Y."/>
            <person name="O'Malley M.A."/>
            <person name="Stajich J.E."/>
            <person name="Spatafora J.W."/>
            <person name="Visel A."/>
            <person name="Grigoriev I.V."/>
        </authorList>
    </citation>
    <scope>NUCLEOTIDE SEQUENCE [LARGE SCALE GENOMIC DNA]</scope>
    <source>
        <strain evidence="6 7">12-1054</strain>
    </source>
</reference>
<proteinExistence type="predicted"/>
<dbReference type="STRING" id="56484.A0A1Y2FVI3"/>
<dbReference type="EMBL" id="MCFI01000001">
    <property type="protein sequence ID" value="ORY87577.1"/>
    <property type="molecule type" value="Genomic_DNA"/>
</dbReference>
<evidence type="ECO:0000259" key="5">
    <source>
        <dbReference type="PROSITE" id="PS50118"/>
    </source>
</evidence>
<dbReference type="InterPro" id="IPR009071">
    <property type="entry name" value="HMG_box_dom"/>
</dbReference>
<dbReference type="PROSITE" id="PS50118">
    <property type="entry name" value="HMG_BOX_2"/>
    <property type="match status" value="1"/>
</dbReference>
<feature type="compositionally biased region" description="Low complexity" evidence="4">
    <location>
        <begin position="86"/>
        <end position="97"/>
    </location>
</feature>
<evidence type="ECO:0000313" key="7">
    <source>
        <dbReference type="Proteomes" id="UP000193685"/>
    </source>
</evidence>
<dbReference type="AlphaFoldDB" id="A0A1Y2FVI3"/>
<dbReference type="Gene3D" id="1.10.150.50">
    <property type="entry name" value="Transcription Factor, Ets-1"/>
    <property type="match status" value="1"/>
</dbReference>
<sequence>MKREVAIGLEQLGLSQYIARLEQEGFDEWASLCDITESDLEALDIKRGHRRILLRHIATIRGHPSTEPLDDGSSDGTGHPEDGTRSRSNSISTRRPSLAFTDAEDSQCQRMMPTKRQYKRHPKVDENAPSRPPSAYVMFANQIREEQRQSKLTFTQIARLAGERWKNLGPAEKVKIEAAADALKQKYVAETNEYRKSVEYQLYQDYLSEFKERAVRHEKPEKLVAPKRTGRNGVPPRHPYSPSAHPSTSPQEAHSTFSRQSSSCDSSSHGQSPAFVMTSTTETRPSEEQKTPLPHLNQWLPSMQEMAEQAVPQHLTGRPPFEQHRLPPLKMSMASQEALPPLIPSAYRGHGVSDPSFFRMAGMDRTY</sequence>